<dbReference type="SUPFAM" id="SSF53383">
    <property type="entry name" value="PLP-dependent transferases"/>
    <property type="match status" value="1"/>
</dbReference>
<comment type="pathway">
    <text evidence="2 9">Cofactor biosynthesis; biotin biosynthesis; 7,8-diaminononanoate from 8-amino-7-oxononanoate (SAM route): step 1/1.</text>
</comment>
<comment type="caution">
    <text evidence="9">Lacks conserved residue(s) required for the propagation of feature annotation.</text>
</comment>
<dbReference type="Gene3D" id="3.40.640.10">
    <property type="entry name" value="Type I PLP-dependent aspartate aminotransferase-like (Major domain)"/>
    <property type="match status" value="1"/>
</dbReference>
<dbReference type="NCBIfam" id="TIGR00508">
    <property type="entry name" value="bioA"/>
    <property type="match status" value="1"/>
</dbReference>
<accession>A0A9X1LKX2</accession>
<dbReference type="GO" id="GO:0005737">
    <property type="term" value="C:cytoplasm"/>
    <property type="evidence" value="ECO:0007669"/>
    <property type="project" value="UniProtKB-SubCell"/>
</dbReference>
<evidence type="ECO:0000313" key="11">
    <source>
        <dbReference type="Proteomes" id="UP001139414"/>
    </source>
</evidence>
<feature type="binding site" evidence="9">
    <location>
        <position position="273"/>
    </location>
    <ligand>
        <name>substrate</name>
    </ligand>
</feature>
<feature type="binding site" evidence="9">
    <location>
        <position position="307"/>
    </location>
    <ligand>
        <name>substrate</name>
    </ligand>
</feature>
<name>A0A9X1LKX2_9FLAO</name>
<reference evidence="10" key="1">
    <citation type="submission" date="2021-10" db="EMBL/GenBank/DDBJ databases">
        <title>Gramella sp. ASW11-100T, isolated from marine sediment.</title>
        <authorList>
            <person name="Xia C."/>
        </authorList>
    </citation>
    <scope>NUCLEOTIDE SEQUENCE</scope>
    <source>
        <strain evidence="10">ASW11-100</strain>
    </source>
</reference>
<keyword evidence="6 9" id="KW-0093">Biotin biosynthesis</keyword>
<feature type="site" description="Participates in the substrate recognition with KAPA and in a stacking interaction with the adenine ring of SAM" evidence="9">
    <location>
        <position position="23"/>
    </location>
</feature>
<dbReference type="HAMAP" id="MF_00834">
    <property type="entry name" value="BioA"/>
    <property type="match status" value="1"/>
</dbReference>
<comment type="function">
    <text evidence="9">Catalyzes the transfer of the alpha-amino group from S-adenosyl-L-methionine (SAM) to 7-keto-8-aminopelargonic acid (KAPA) to form 7,8-diaminopelargonic acid (DAPA). It is the only aminotransferase known to utilize SAM as an amino donor.</text>
</comment>
<dbReference type="GO" id="GO:0004015">
    <property type="term" value="F:adenosylmethionine-8-amino-7-oxononanoate transaminase activity"/>
    <property type="evidence" value="ECO:0007669"/>
    <property type="project" value="UniProtKB-UniRule"/>
</dbReference>
<keyword evidence="9" id="KW-0963">Cytoplasm</keyword>
<sequence>MRNVEVKTESLADRDKKHLWHPLTQHKTSPEMLPIKKAKGCILTDDNGKEYIDGISSWYTAVYGHCNQYITSKVAEQMQNLDQVVFSGFTHEPAIKLSEALIEILPEGQQKLFFNDNGSTATEIGIKMALQYHHNLGNDRKVMLAFEEGFHGDTFGAMSVSGLSVYNGAFEDHFIKVKRIPVPSGDNNQEVIKALKKIISEHNLAGFIYEPLIQGAAAMKFHDADGLNEILKICRENEIVLVADEVMTGFGKTGKYFASDYMEEKPDVVCMSKALTAGLLPMGLTSCSQKIYEAFYSDDLAKGLFHGHTYTANPLACTAALAAVELLVSEEMQVNIQNITKANLEFVDKLKDHPKLKNVRSKGVIFAFELDVKTDRYGGLRNQLFKFCMDRGVFLRPLGNTIYIVPPYVISEKELQKLYSVIEDLLREF</sequence>
<organism evidence="10 11">
    <name type="scientific">Christiangramia sediminis</name>
    <dbReference type="NCBI Taxonomy" id="2881336"/>
    <lineage>
        <taxon>Bacteria</taxon>
        <taxon>Pseudomonadati</taxon>
        <taxon>Bacteroidota</taxon>
        <taxon>Flavobacteriia</taxon>
        <taxon>Flavobacteriales</taxon>
        <taxon>Flavobacteriaceae</taxon>
        <taxon>Christiangramia</taxon>
    </lineage>
</organism>
<dbReference type="InterPro" id="IPR005814">
    <property type="entry name" value="Aminotrans_3"/>
</dbReference>
<dbReference type="GO" id="GO:0009102">
    <property type="term" value="P:biotin biosynthetic process"/>
    <property type="evidence" value="ECO:0007669"/>
    <property type="project" value="UniProtKB-UniRule"/>
</dbReference>
<dbReference type="CDD" id="cd00610">
    <property type="entry name" value="OAT_like"/>
    <property type="match status" value="1"/>
</dbReference>
<keyword evidence="4 9" id="KW-0808">Transferase</keyword>
<keyword evidence="3 9" id="KW-0032">Aminotransferase</keyword>
<feature type="binding site" evidence="9">
    <location>
        <position position="396"/>
    </location>
    <ligand>
        <name>substrate</name>
    </ligand>
</feature>
<keyword evidence="5 9" id="KW-0949">S-adenosyl-L-methionine</keyword>
<dbReference type="Proteomes" id="UP001139414">
    <property type="component" value="Unassembled WGS sequence"/>
</dbReference>
<dbReference type="NCBIfam" id="NF004624">
    <property type="entry name" value="PRK05964.1"/>
    <property type="match status" value="1"/>
</dbReference>
<evidence type="ECO:0000256" key="3">
    <source>
        <dbReference type="ARBA" id="ARBA00022576"/>
    </source>
</evidence>
<feature type="binding site" evidence="9">
    <location>
        <begin position="308"/>
        <end position="309"/>
    </location>
    <ligand>
        <name>pyridoxal 5'-phosphate</name>
        <dbReference type="ChEBI" id="CHEBI:597326"/>
    </ligand>
</feature>
<proteinExistence type="inferred from homology"/>
<dbReference type="AlphaFoldDB" id="A0A9X1LKX2"/>
<dbReference type="GO" id="GO:0051537">
    <property type="term" value="F:2 iron, 2 sulfur cluster binding"/>
    <property type="evidence" value="ECO:0007669"/>
    <property type="project" value="UniProtKB-KW"/>
</dbReference>
<dbReference type="EMBL" id="JAJBZG010000005">
    <property type="protein sequence ID" value="MCB7482199.1"/>
    <property type="molecule type" value="Genomic_DNA"/>
</dbReference>
<comment type="cofactor">
    <cofactor evidence="1 9">
        <name>pyridoxal 5'-phosphate</name>
        <dbReference type="ChEBI" id="CHEBI:597326"/>
    </cofactor>
</comment>
<dbReference type="InterPro" id="IPR015422">
    <property type="entry name" value="PyrdxlP-dep_Trfase_small"/>
</dbReference>
<comment type="similarity">
    <text evidence="9">Belongs to the class-III pyridoxal-phosphate-dependent aminotransferase family. BioA subfamily.</text>
</comment>
<evidence type="ECO:0000256" key="2">
    <source>
        <dbReference type="ARBA" id="ARBA00005063"/>
    </source>
</evidence>
<evidence type="ECO:0000256" key="8">
    <source>
        <dbReference type="ARBA" id="ARBA00048449"/>
    </source>
</evidence>
<dbReference type="PIRSF" id="PIRSF000521">
    <property type="entry name" value="Transaminase_4ab_Lys_Orn"/>
    <property type="match status" value="1"/>
</dbReference>
<dbReference type="EC" id="2.6.1.62" evidence="9"/>
<keyword evidence="11" id="KW-1185">Reference proteome</keyword>
<dbReference type="InterPro" id="IPR015424">
    <property type="entry name" value="PyrdxlP-dep_Trfase"/>
</dbReference>
<dbReference type="GO" id="GO:0004141">
    <property type="term" value="F:dethiobiotin synthase activity"/>
    <property type="evidence" value="ECO:0007669"/>
    <property type="project" value="TreeGrafter"/>
</dbReference>
<dbReference type="InterPro" id="IPR015421">
    <property type="entry name" value="PyrdxlP-dep_Trfase_major"/>
</dbReference>
<dbReference type="PANTHER" id="PTHR42684">
    <property type="entry name" value="ADENOSYLMETHIONINE-8-AMINO-7-OXONONANOATE AMINOTRANSFERASE"/>
    <property type="match status" value="1"/>
</dbReference>
<gene>
    <name evidence="9 10" type="primary">bioA</name>
    <name evidence="10" type="ORF">LGQ90_13080</name>
</gene>
<keyword evidence="7 9" id="KW-0663">Pyridoxal phosphate</keyword>
<evidence type="ECO:0000256" key="4">
    <source>
        <dbReference type="ARBA" id="ARBA00022679"/>
    </source>
</evidence>
<dbReference type="InterPro" id="IPR005815">
    <property type="entry name" value="BioA"/>
</dbReference>
<dbReference type="GO" id="GO:0030170">
    <property type="term" value="F:pyridoxal phosphate binding"/>
    <property type="evidence" value="ECO:0007669"/>
    <property type="project" value="UniProtKB-UniRule"/>
</dbReference>
<dbReference type="PANTHER" id="PTHR42684:SF3">
    <property type="entry name" value="ADENOSYLMETHIONINE-8-AMINO-7-OXONONANOATE AMINOTRANSFERASE"/>
    <property type="match status" value="1"/>
</dbReference>
<comment type="caution">
    <text evidence="10">The sequence shown here is derived from an EMBL/GenBank/DDBJ whole genome shotgun (WGS) entry which is preliminary data.</text>
</comment>
<evidence type="ECO:0000256" key="7">
    <source>
        <dbReference type="ARBA" id="ARBA00022898"/>
    </source>
</evidence>
<dbReference type="Pfam" id="PF00202">
    <property type="entry name" value="Aminotran_3"/>
    <property type="match status" value="1"/>
</dbReference>
<comment type="subunit">
    <text evidence="9">Homodimer.</text>
</comment>
<feature type="modified residue" description="N6-(pyridoxal phosphate)lysine" evidence="9">
    <location>
        <position position="273"/>
    </location>
</feature>
<feature type="binding site" evidence="9">
    <location>
        <begin position="118"/>
        <end position="119"/>
    </location>
    <ligand>
        <name>pyridoxal 5'-phosphate</name>
        <dbReference type="ChEBI" id="CHEBI:597326"/>
    </ligand>
</feature>
<protein>
    <recommendedName>
        <fullName evidence="9">Adenosylmethionine-8-amino-7-oxononanoate aminotransferase</fullName>
        <ecNumber evidence="9">2.6.1.62</ecNumber>
    </recommendedName>
    <alternativeName>
        <fullName evidence="9">7,8-diamino-pelargonic acid aminotransferase</fullName>
        <shortName evidence="9">DAPA AT</shortName>
        <shortName evidence="9">DAPA aminotransferase</shortName>
    </alternativeName>
    <alternativeName>
        <fullName evidence="9">7,8-diaminononanoate synthase</fullName>
        <shortName evidence="9">DANS</shortName>
    </alternativeName>
    <alternativeName>
        <fullName evidence="9">Diaminopelargonic acid synthase</fullName>
    </alternativeName>
</protein>
<comment type="catalytic activity">
    <reaction evidence="8 9">
        <text>(8S)-8-amino-7-oxononanoate + S-adenosyl-L-methionine = S-adenosyl-4-methylsulfanyl-2-oxobutanoate + (7R,8S)-7,8-diammoniononanoate</text>
        <dbReference type="Rhea" id="RHEA:16861"/>
        <dbReference type="ChEBI" id="CHEBI:16490"/>
        <dbReference type="ChEBI" id="CHEBI:59789"/>
        <dbReference type="ChEBI" id="CHEBI:149468"/>
        <dbReference type="ChEBI" id="CHEBI:149469"/>
        <dbReference type="EC" id="2.6.1.62"/>
    </reaction>
</comment>
<dbReference type="RefSeq" id="WP_229341644.1">
    <property type="nucleotide sequence ID" value="NZ_JAJBZG010000005.1"/>
</dbReference>
<evidence type="ECO:0000256" key="6">
    <source>
        <dbReference type="ARBA" id="ARBA00022756"/>
    </source>
</evidence>
<feature type="binding site" evidence="9">
    <location>
        <position position="244"/>
    </location>
    <ligand>
        <name>pyridoxal 5'-phosphate</name>
        <dbReference type="ChEBI" id="CHEBI:597326"/>
    </ligand>
</feature>
<evidence type="ECO:0000256" key="9">
    <source>
        <dbReference type="HAMAP-Rule" id="MF_00834"/>
    </source>
</evidence>
<evidence type="ECO:0000256" key="1">
    <source>
        <dbReference type="ARBA" id="ARBA00001933"/>
    </source>
</evidence>
<evidence type="ECO:0000313" key="10">
    <source>
        <dbReference type="EMBL" id="MCB7482199.1"/>
    </source>
</evidence>
<evidence type="ECO:0000256" key="5">
    <source>
        <dbReference type="ARBA" id="ARBA00022691"/>
    </source>
</evidence>
<dbReference type="Gene3D" id="3.90.1150.10">
    <property type="entry name" value="Aspartate Aminotransferase, domain 1"/>
    <property type="match status" value="1"/>
</dbReference>
<feature type="binding site" evidence="9">
    <location>
        <position position="58"/>
    </location>
    <ligand>
        <name>substrate</name>
    </ligand>
</feature>
<comment type="subcellular location">
    <subcellularLocation>
        <location evidence="9">Cytoplasm</location>
    </subcellularLocation>
</comment>